<sequence>MMSSPPTHYIYHRRLIQGPVPAYVVPENDQRQQIPSVPVQVPLQAQLAPISNIHNVQLVPCLCPVSQDYAYDNQQIQQENFFVNGVPVHQIQQQQLQQQQQQLVQQQKP</sequence>
<comment type="caution">
    <text evidence="1">The sequence shown here is derived from an EMBL/GenBank/DDBJ whole genome shotgun (WGS) entry which is preliminary data.</text>
</comment>
<dbReference type="EMBL" id="JANEYF010000145">
    <property type="protein sequence ID" value="KAJ8971912.1"/>
    <property type="molecule type" value="Genomic_DNA"/>
</dbReference>
<evidence type="ECO:0000313" key="1">
    <source>
        <dbReference type="EMBL" id="KAJ8971912.1"/>
    </source>
</evidence>
<gene>
    <name evidence="1" type="ORF">NQ314_000483</name>
</gene>
<dbReference type="AlphaFoldDB" id="A0AAV8ZV31"/>
<accession>A0AAV8ZV31</accession>
<proteinExistence type="predicted"/>
<name>A0AAV8ZV31_9CUCU</name>
<reference evidence="1" key="1">
    <citation type="journal article" date="2023" name="Insect Mol. Biol.">
        <title>Genome sequencing provides insights into the evolution of gene families encoding plant cell wall-degrading enzymes in longhorned beetles.</title>
        <authorList>
            <person name="Shin N.R."/>
            <person name="Okamura Y."/>
            <person name="Kirsch R."/>
            <person name="Pauchet Y."/>
        </authorList>
    </citation>
    <scope>NUCLEOTIDE SEQUENCE</scope>
    <source>
        <strain evidence="1">RBIC_L_NR</strain>
    </source>
</reference>
<protein>
    <submittedName>
        <fullName evidence="1">Uncharacterized protein</fullName>
    </submittedName>
</protein>
<keyword evidence="2" id="KW-1185">Reference proteome</keyword>
<evidence type="ECO:0000313" key="2">
    <source>
        <dbReference type="Proteomes" id="UP001162156"/>
    </source>
</evidence>
<dbReference type="Proteomes" id="UP001162156">
    <property type="component" value="Unassembled WGS sequence"/>
</dbReference>
<organism evidence="1 2">
    <name type="scientific">Rhamnusium bicolor</name>
    <dbReference type="NCBI Taxonomy" id="1586634"/>
    <lineage>
        <taxon>Eukaryota</taxon>
        <taxon>Metazoa</taxon>
        <taxon>Ecdysozoa</taxon>
        <taxon>Arthropoda</taxon>
        <taxon>Hexapoda</taxon>
        <taxon>Insecta</taxon>
        <taxon>Pterygota</taxon>
        <taxon>Neoptera</taxon>
        <taxon>Endopterygota</taxon>
        <taxon>Coleoptera</taxon>
        <taxon>Polyphaga</taxon>
        <taxon>Cucujiformia</taxon>
        <taxon>Chrysomeloidea</taxon>
        <taxon>Cerambycidae</taxon>
        <taxon>Lepturinae</taxon>
        <taxon>Rhagiini</taxon>
        <taxon>Rhamnusium</taxon>
    </lineage>
</organism>